<keyword evidence="6" id="KW-1133">Transmembrane helix</keyword>
<name>A0A6B3L1V1_9BACT</name>
<dbReference type="InterPro" id="IPR050297">
    <property type="entry name" value="LipidA_mod_glycosyltrf_83"/>
</dbReference>
<feature type="domain" description="Glycosyltransferase RgtA/B/C/D-like" evidence="8">
    <location>
        <begin position="214"/>
        <end position="357"/>
    </location>
</feature>
<accession>A0A6B3L1V1</accession>
<evidence type="ECO:0000256" key="7">
    <source>
        <dbReference type="ARBA" id="ARBA00023136"/>
    </source>
</evidence>
<protein>
    <submittedName>
        <fullName evidence="9">Glycosyltransferase family 39 protein</fullName>
    </submittedName>
</protein>
<keyword evidence="2" id="KW-1003">Cell membrane</keyword>
<dbReference type="InterPro" id="IPR038731">
    <property type="entry name" value="RgtA/B/C-like"/>
</dbReference>
<evidence type="ECO:0000256" key="2">
    <source>
        <dbReference type="ARBA" id="ARBA00022475"/>
    </source>
</evidence>
<sequence length="663" mass="72902">MTSASLSGSLRAIPNAPKARILWAFAIALMVAGVIAMVRLPIPWNDELQQAVAKRTAADQPPTVDQYIDLTLWWAAAAAAIIGALLTASHKLWTSRYAPVTEPLTSKAERRSTRITMWVALIAITAIAAFARAPRLDHSFWNDEEVTIQDYSWGKYSKQKVAGEAAELKFKPASWEKTLFYNRGGSNHVLNSALTKLTIQTDNAIRGNDGNFFSERTARIVPFLASLGTVLLIGWIGWRGFHPIAGIVAAATLALSPWHIRYSTEIRGYSLLLFLILVALVCLFLALHSGKRRYWVGFAIAEAGFMLSFFASVYVAVALNLAALAWIVTSGRSKSQLVEPTYRLLAANLAAAAIFIPLAAPSIPQFLYYLENPLIHGFAPGWLNDFYHHLVLGVPPWERSGELNAGITAPQLFAQAPWVESLLWRIVPAVVGLGIISALITRDRRQILLIAALTAGPVLGYLHNRLVDSPALPWYLLYSLLPFALLCGYACSLLLTAVKKPTTRLPLVLSSLVAAAWLTAYAIATQPQREHLAAVPRQPLREVAAELRGNAPTFGTPEIKDRVTAAVGFSVKRLRTYDPHIHTLRSVKDLRKVDEQATAAQLPVFIAVCGESLIAKDPKKKACLDYLHDPANGFTKYSRILGFETQFSYDIYSKEPSFQASTK</sequence>
<dbReference type="GO" id="GO:0016763">
    <property type="term" value="F:pentosyltransferase activity"/>
    <property type="evidence" value="ECO:0007669"/>
    <property type="project" value="TreeGrafter"/>
</dbReference>
<dbReference type="GO" id="GO:0009103">
    <property type="term" value="P:lipopolysaccharide biosynthetic process"/>
    <property type="evidence" value="ECO:0007669"/>
    <property type="project" value="UniProtKB-ARBA"/>
</dbReference>
<dbReference type="Proteomes" id="UP000475117">
    <property type="component" value="Chromosome"/>
</dbReference>
<evidence type="ECO:0000256" key="5">
    <source>
        <dbReference type="ARBA" id="ARBA00022692"/>
    </source>
</evidence>
<keyword evidence="5" id="KW-0812">Transmembrane</keyword>
<dbReference type="GO" id="GO:0005886">
    <property type="term" value="C:plasma membrane"/>
    <property type="evidence" value="ECO:0007669"/>
    <property type="project" value="UniProtKB-SubCell"/>
</dbReference>
<dbReference type="EMBL" id="CP066776">
    <property type="protein sequence ID" value="QQL43679.1"/>
    <property type="molecule type" value="Genomic_DNA"/>
</dbReference>
<dbReference type="GO" id="GO:0010041">
    <property type="term" value="P:response to iron(III) ion"/>
    <property type="evidence" value="ECO:0007669"/>
    <property type="project" value="TreeGrafter"/>
</dbReference>
<evidence type="ECO:0000256" key="4">
    <source>
        <dbReference type="ARBA" id="ARBA00022679"/>
    </source>
</evidence>
<evidence type="ECO:0000259" key="8">
    <source>
        <dbReference type="Pfam" id="PF13231"/>
    </source>
</evidence>
<dbReference type="Pfam" id="PF13231">
    <property type="entry name" value="PMT_2"/>
    <property type="match status" value="1"/>
</dbReference>
<evidence type="ECO:0000313" key="10">
    <source>
        <dbReference type="Proteomes" id="UP000475117"/>
    </source>
</evidence>
<keyword evidence="10" id="KW-1185">Reference proteome</keyword>
<proteinExistence type="predicted"/>
<dbReference type="AlphaFoldDB" id="A0A6B3L1V1"/>
<evidence type="ECO:0000313" key="9">
    <source>
        <dbReference type="EMBL" id="QQL43679.1"/>
    </source>
</evidence>
<evidence type="ECO:0000256" key="6">
    <source>
        <dbReference type="ARBA" id="ARBA00022989"/>
    </source>
</evidence>
<keyword evidence="3" id="KW-0328">Glycosyltransferase</keyword>
<gene>
    <name evidence="9" type="ORF">G3M56_007130</name>
</gene>
<reference evidence="9 10" key="1">
    <citation type="submission" date="2020-12" db="EMBL/GenBank/DDBJ databases">
        <title>Sulforoseuscoccus oceanibium gen. nov., sp. nov., a representative of the phylum Verrucomicrobia with special cytoplasmic membrane, and proposal of Sulforoseuscoccusaceae fam. nov.</title>
        <authorList>
            <person name="Xi F."/>
        </authorList>
    </citation>
    <scope>NUCLEOTIDE SEQUENCE [LARGE SCALE GENOMIC DNA]</scope>
    <source>
        <strain evidence="9 10">T37</strain>
    </source>
</reference>
<keyword evidence="7" id="KW-0472">Membrane</keyword>
<dbReference type="PANTHER" id="PTHR33908:SF3">
    <property type="entry name" value="UNDECAPRENYL PHOSPHATE-ALPHA-4-AMINO-4-DEOXY-L-ARABINOSE ARABINOSYL TRANSFERASE"/>
    <property type="match status" value="1"/>
</dbReference>
<comment type="subcellular location">
    <subcellularLocation>
        <location evidence="1">Cell membrane</location>
        <topology evidence="1">Multi-pass membrane protein</topology>
    </subcellularLocation>
</comment>
<dbReference type="KEGG" id="soa:G3M56_007130"/>
<evidence type="ECO:0000256" key="3">
    <source>
        <dbReference type="ARBA" id="ARBA00022676"/>
    </source>
</evidence>
<dbReference type="PANTHER" id="PTHR33908">
    <property type="entry name" value="MANNOSYLTRANSFERASE YKCB-RELATED"/>
    <property type="match status" value="1"/>
</dbReference>
<evidence type="ECO:0000256" key="1">
    <source>
        <dbReference type="ARBA" id="ARBA00004651"/>
    </source>
</evidence>
<organism evidence="9 10">
    <name type="scientific">Sulfuriroseicoccus oceanibius</name>
    <dbReference type="NCBI Taxonomy" id="2707525"/>
    <lineage>
        <taxon>Bacteria</taxon>
        <taxon>Pseudomonadati</taxon>
        <taxon>Verrucomicrobiota</taxon>
        <taxon>Verrucomicrobiia</taxon>
        <taxon>Verrucomicrobiales</taxon>
        <taxon>Verrucomicrobiaceae</taxon>
        <taxon>Sulfuriroseicoccus</taxon>
    </lineage>
</organism>
<dbReference type="RefSeq" id="WP_164361533.1">
    <property type="nucleotide sequence ID" value="NZ_CP066776.1"/>
</dbReference>
<keyword evidence="4 9" id="KW-0808">Transferase</keyword>